<dbReference type="PANTHER" id="PTHR36455:SF1">
    <property type="entry name" value="BLR8292 PROTEIN"/>
    <property type="match status" value="1"/>
</dbReference>
<dbReference type="PANTHER" id="PTHR36455">
    <property type="match status" value="1"/>
</dbReference>
<reference evidence="1 2" key="1">
    <citation type="submission" date="2018-05" db="EMBL/GenBank/DDBJ databases">
        <title>Genomic Encyclopedia of Type Strains, Phase IV (KMG-IV): sequencing the most valuable type-strain genomes for metagenomic binning, comparative biology and taxonomic classification.</title>
        <authorList>
            <person name="Goeker M."/>
        </authorList>
    </citation>
    <scope>NUCLEOTIDE SEQUENCE [LARGE SCALE GENOMIC DNA]</scope>
    <source>
        <strain evidence="1 2">DSM 6462</strain>
    </source>
</reference>
<protein>
    <submittedName>
        <fullName evidence="1">IS66 Orf2 like protein</fullName>
    </submittedName>
</protein>
<proteinExistence type="predicted"/>
<organism evidence="1 2">
    <name type="scientific">Chelatococcus asaccharovorans</name>
    <dbReference type="NCBI Taxonomy" id="28210"/>
    <lineage>
        <taxon>Bacteria</taxon>
        <taxon>Pseudomonadati</taxon>
        <taxon>Pseudomonadota</taxon>
        <taxon>Alphaproteobacteria</taxon>
        <taxon>Hyphomicrobiales</taxon>
        <taxon>Chelatococcaceae</taxon>
        <taxon>Chelatococcus</taxon>
    </lineage>
</organism>
<dbReference type="Proteomes" id="UP000248021">
    <property type="component" value="Unassembled WGS sequence"/>
</dbReference>
<comment type="caution">
    <text evidence="1">The sequence shown here is derived from an EMBL/GenBank/DDBJ whole genome shotgun (WGS) entry which is preliminary data.</text>
</comment>
<dbReference type="RefSeq" id="WP_110378579.1">
    <property type="nucleotide sequence ID" value="NZ_JAHBRY010000004.1"/>
</dbReference>
<dbReference type="EMBL" id="QJJK01000026">
    <property type="protein sequence ID" value="PXW50523.1"/>
    <property type="molecule type" value="Genomic_DNA"/>
</dbReference>
<dbReference type="InterPro" id="IPR008878">
    <property type="entry name" value="Transposase_IS66_Orf2"/>
</dbReference>
<evidence type="ECO:0000313" key="2">
    <source>
        <dbReference type="Proteomes" id="UP000248021"/>
    </source>
</evidence>
<dbReference type="Pfam" id="PF05717">
    <property type="entry name" value="TnpB_IS66"/>
    <property type="match status" value="1"/>
</dbReference>
<evidence type="ECO:0000313" key="1">
    <source>
        <dbReference type="EMBL" id="PXW50523.1"/>
    </source>
</evidence>
<dbReference type="OrthoDB" id="9801450at2"/>
<sequence length="49" mass="5222">MIPAGAKVYVATRPVDFRKGPDGLAALVRDTGADPFSGALYVFRAKRAQ</sequence>
<keyword evidence="2" id="KW-1185">Reference proteome</keyword>
<name>A0A2V3TSV2_9HYPH</name>
<dbReference type="AlphaFoldDB" id="A0A2V3TSV2"/>
<gene>
    <name evidence="1" type="ORF">C7450_1261</name>
</gene>
<accession>A0A2V3TSV2</accession>